<keyword evidence="16" id="KW-1185">Reference proteome</keyword>
<dbReference type="AlphaFoldDB" id="A0AAV4DUP8"/>
<evidence type="ECO:0000256" key="4">
    <source>
        <dbReference type="ARBA" id="ARBA00022692"/>
    </source>
</evidence>
<keyword evidence="6" id="KW-0677">Repeat</keyword>
<dbReference type="FunFam" id="2.60.40.10:FF:000032">
    <property type="entry name" value="palladin isoform X1"/>
    <property type="match status" value="1"/>
</dbReference>
<comment type="caution">
    <text evidence="15">The sequence shown here is derived from an EMBL/GenBank/DDBJ whole genome shotgun (WGS) entry which is preliminary data.</text>
</comment>
<dbReference type="InterPro" id="IPR003599">
    <property type="entry name" value="Ig_sub"/>
</dbReference>
<dbReference type="InterPro" id="IPR036116">
    <property type="entry name" value="FN3_sf"/>
</dbReference>
<comment type="subcellular location">
    <subcellularLocation>
        <location evidence="2">Cell membrane</location>
    </subcellularLocation>
    <subcellularLocation>
        <location evidence="1">Membrane</location>
        <topology evidence="1">Single-pass membrane protein</topology>
    </subcellularLocation>
</comment>
<feature type="domain" description="Ig-like" evidence="13">
    <location>
        <begin position="284"/>
        <end position="375"/>
    </location>
</feature>
<feature type="domain" description="Fibronectin type-III" evidence="14">
    <location>
        <begin position="610"/>
        <end position="706"/>
    </location>
</feature>
<dbReference type="PANTHER" id="PTHR44170:SF60">
    <property type="entry name" value="ROUNDABOUT HOMOLOG 1"/>
    <property type="match status" value="1"/>
</dbReference>
<dbReference type="Pfam" id="PF00041">
    <property type="entry name" value="fn3"/>
    <property type="match status" value="2"/>
</dbReference>
<dbReference type="InterPro" id="IPR007110">
    <property type="entry name" value="Ig-like_dom"/>
</dbReference>
<dbReference type="SMART" id="SM00060">
    <property type="entry name" value="FN3"/>
    <property type="match status" value="3"/>
</dbReference>
<dbReference type="PROSITE" id="PS50853">
    <property type="entry name" value="FN3"/>
    <property type="match status" value="3"/>
</dbReference>
<accession>A0AAV4DUP8</accession>
<dbReference type="InterPro" id="IPR013098">
    <property type="entry name" value="Ig_I-set"/>
</dbReference>
<dbReference type="InterPro" id="IPR013783">
    <property type="entry name" value="Ig-like_fold"/>
</dbReference>
<keyword evidence="10" id="KW-0325">Glycoprotein</keyword>
<evidence type="ECO:0000313" key="16">
    <source>
        <dbReference type="Proteomes" id="UP000735302"/>
    </source>
</evidence>
<reference evidence="15 16" key="1">
    <citation type="journal article" date="2021" name="Elife">
        <title>Chloroplast acquisition without the gene transfer in kleptoplastic sea slugs, Plakobranchus ocellatus.</title>
        <authorList>
            <person name="Maeda T."/>
            <person name="Takahashi S."/>
            <person name="Yoshida T."/>
            <person name="Shimamura S."/>
            <person name="Takaki Y."/>
            <person name="Nagai Y."/>
            <person name="Toyoda A."/>
            <person name="Suzuki Y."/>
            <person name="Arimoto A."/>
            <person name="Ishii H."/>
            <person name="Satoh N."/>
            <person name="Nishiyama T."/>
            <person name="Hasebe M."/>
            <person name="Maruyama T."/>
            <person name="Minagawa J."/>
            <person name="Obokata J."/>
            <person name="Shigenobu S."/>
        </authorList>
    </citation>
    <scope>NUCLEOTIDE SEQUENCE [LARGE SCALE GENOMIC DNA]</scope>
</reference>
<dbReference type="SMART" id="SM00406">
    <property type="entry name" value="IGv"/>
    <property type="match status" value="2"/>
</dbReference>
<keyword evidence="5" id="KW-0732">Signal</keyword>
<gene>
    <name evidence="15" type="ORF">PoB_007431800</name>
</gene>
<dbReference type="GO" id="GO:0030424">
    <property type="term" value="C:axon"/>
    <property type="evidence" value="ECO:0007669"/>
    <property type="project" value="TreeGrafter"/>
</dbReference>
<dbReference type="SUPFAM" id="SSF48726">
    <property type="entry name" value="Immunoglobulin"/>
    <property type="match status" value="4"/>
</dbReference>
<evidence type="ECO:0000259" key="13">
    <source>
        <dbReference type="PROSITE" id="PS50835"/>
    </source>
</evidence>
<proteinExistence type="predicted"/>
<dbReference type="Pfam" id="PF13927">
    <property type="entry name" value="Ig_3"/>
    <property type="match status" value="1"/>
</dbReference>
<dbReference type="Pfam" id="PF07679">
    <property type="entry name" value="I-set"/>
    <property type="match status" value="3"/>
</dbReference>
<evidence type="ECO:0000256" key="10">
    <source>
        <dbReference type="ARBA" id="ARBA00023180"/>
    </source>
</evidence>
<feature type="domain" description="Fibronectin type-III" evidence="14">
    <location>
        <begin position="394"/>
        <end position="489"/>
    </location>
</feature>
<keyword evidence="7" id="KW-1133">Transmembrane helix</keyword>
<dbReference type="InterPro" id="IPR003961">
    <property type="entry name" value="FN3_dom"/>
</dbReference>
<evidence type="ECO:0000256" key="2">
    <source>
        <dbReference type="ARBA" id="ARBA00004236"/>
    </source>
</evidence>
<dbReference type="EMBL" id="BLXT01008353">
    <property type="protein sequence ID" value="GFO47813.1"/>
    <property type="molecule type" value="Genomic_DNA"/>
</dbReference>
<dbReference type="PANTHER" id="PTHR44170">
    <property type="entry name" value="PROTEIN SIDEKICK"/>
    <property type="match status" value="1"/>
</dbReference>
<evidence type="ECO:0000256" key="8">
    <source>
        <dbReference type="ARBA" id="ARBA00023136"/>
    </source>
</evidence>
<evidence type="ECO:0000256" key="11">
    <source>
        <dbReference type="ARBA" id="ARBA00023319"/>
    </source>
</evidence>
<evidence type="ECO:0000256" key="12">
    <source>
        <dbReference type="ARBA" id="ARBA00069893"/>
    </source>
</evidence>
<feature type="domain" description="Ig-like" evidence="13">
    <location>
        <begin position="185"/>
        <end position="275"/>
    </location>
</feature>
<evidence type="ECO:0000256" key="7">
    <source>
        <dbReference type="ARBA" id="ARBA00022989"/>
    </source>
</evidence>
<evidence type="ECO:0000256" key="5">
    <source>
        <dbReference type="ARBA" id="ARBA00022729"/>
    </source>
</evidence>
<organism evidence="15 16">
    <name type="scientific">Plakobranchus ocellatus</name>
    <dbReference type="NCBI Taxonomy" id="259542"/>
    <lineage>
        <taxon>Eukaryota</taxon>
        <taxon>Metazoa</taxon>
        <taxon>Spiralia</taxon>
        <taxon>Lophotrochozoa</taxon>
        <taxon>Mollusca</taxon>
        <taxon>Gastropoda</taxon>
        <taxon>Heterobranchia</taxon>
        <taxon>Euthyneura</taxon>
        <taxon>Panpulmonata</taxon>
        <taxon>Sacoglossa</taxon>
        <taxon>Placobranchoidea</taxon>
        <taxon>Plakobranchidae</taxon>
        <taxon>Plakobranchus</taxon>
    </lineage>
</organism>
<evidence type="ECO:0000259" key="14">
    <source>
        <dbReference type="PROSITE" id="PS50853"/>
    </source>
</evidence>
<dbReference type="CDD" id="cd00063">
    <property type="entry name" value="FN3"/>
    <property type="match status" value="3"/>
</dbReference>
<evidence type="ECO:0000313" key="15">
    <source>
        <dbReference type="EMBL" id="GFO47813.1"/>
    </source>
</evidence>
<dbReference type="SUPFAM" id="SSF49265">
    <property type="entry name" value="Fibronectin type III"/>
    <property type="match status" value="2"/>
</dbReference>
<keyword evidence="4" id="KW-0812">Transmembrane</keyword>
<dbReference type="GO" id="GO:0098609">
    <property type="term" value="P:cell-cell adhesion"/>
    <property type="evidence" value="ECO:0007669"/>
    <property type="project" value="TreeGrafter"/>
</dbReference>
<protein>
    <recommendedName>
        <fullName evidence="12">Cell adhesion molecule-related/down-regulated by oncogenes</fullName>
    </recommendedName>
</protein>
<keyword evidence="8" id="KW-0472">Membrane</keyword>
<dbReference type="GO" id="GO:0005886">
    <property type="term" value="C:plasma membrane"/>
    <property type="evidence" value="ECO:0007669"/>
    <property type="project" value="UniProtKB-SubCell"/>
</dbReference>
<dbReference type="FunFam" id="2.60.40.10:FF:000008">
    <property type="entry name" value="roundabout homolog 2 isoform X2"/>
    <property type="match status" value="1"/>
</dbReference>
<feature type="domain" description="Fibronectin type-III" evidence="14">
    <location>
        <begin position="510"/>
        <end position="608"/>
    </location>
</feature>
<dbReference type="FunFam" id="2.60.40.10:FF:000273">
    <property type="entry name" value="contactin-3 isoform X1"/>
    <property type="match status" value="1"/>
</dbReference>
<keyword evidence="3" id="KW-1003">Cell membrane</keyword>
<keyword evidence="9" id="KW-1015">Disulfide bond</keyword>
<evidence type="ECO:0000256" key="3">
    <source>
        <dbReference type="ARBA" id="ARBA00022475"/>
    </source>
</evidence>
<feature type="domain" description="Ig-like" evidence="13">
    <location>
        <begin position="1"/>
        <end position="91"/>
    </location>
</feature>
<dbReference type="FunFam" id="2.60.40.10:FF:000189">
    <property type="entry name" value="Neogenin isoform 3"/>
    <property type="match status" value="1"/>
</dbReference>
<feature type="domain" description="Ig-like" evidence="13">
    <location>
        <begin position="96"/>
        <end position="180"/>
    </location>
</feature>
<dbReference type="GO" id="GO:0007411">
    <property type="term" value="P:axon guidance"/>
    <property type="evidence" value="ECO:0007669"/>
    <property type="project" value="TreeGrafter"/>
</dbReference>
<evidence type="ECO:0000256" key="1">
    <source>
        <dbReference type="ARBA" id="ARBA00004167"/>
    </source>
</evidence>
<feature type="non-terminal residue" evidence="15">
    <location>
        <position position="1"/>
    </location>
</feature>
<dbReference type="InterPro" id="IPR036179">
    <property type="entry name" value="Ig-like_dom_sf"/>
</dbReference>
<dbReference type="SMART" id="SM00409">
    <property type="entry name" value="IG"/>
    <property type="match status" value="4"/>
</dbReference>
<dbReference type="SMART" id="SM00408">
    <property type="entry name" value="IGc2"/>
    <property type="match status" value="4"/>
</dbReference>
<dbReference type="InterPro" id="IPR013106">
    <property type="entry name" value="Ig_V-set"/>
</dbReference>
<dbReference type="Gene3D" id="2.60.40.10">
    <property type="entry name" value="Immunoglobulins"/>
    <property type="match status" value="7"/>
</dbReference>
<dbReference type="InterPro" id="IPR003598">
    <property type="entry name" value="Ig_sub2"/>
</dbReference>
<dbReference type="PROSITE" id="PS50835">
    <property type="entry name" value="IG_LIKE"/>
    <property type="match status" value="4"/>
</dbReference>
<sequence>IGNDFGEEPSPVRVAAGETAVFHCKPPRGEPEPTVQWAQDGETIQLGDPRRTVSLNGDLTISPVESRDAGSYTCLAFNKGGERESDPAILTVLEKPRFLEMPNDHLAYVDQTVELKCRATGDPAPTIQWHREEGRIEYGRARQLDDGTLRIEKVQVGDEGVYVCEAQNSAGTVEAVGRLAVQTQPSFLISPKDITVAVGRTAALQCVVTGNPKPTVFWHIGDNKQLLFPDQRNGPFEMSQDGTLRIHDVSYDEQGIFTCEALNIRGKVNSSASVTVVSNDDRLPPVIIAGPQNQTMPPGKVALLKCVVRGAKGAPAPQVRWYKDGRTLMTSADTRMAELNSGTLQISDVRKSDTGMYKCKAISETGETDWQAKLSVTDLGPYHRALPQSAFPGAPSKLRVSDIADTSVHLTWTPSDHSGQTDVEGFVVEYFSPQTSESWKIASDTVSLDGYTVKDLRPDTKYAFMVRARSMYGLGPPSPVSDYITTREKRRNIDVKLPKEEIAKELRKLRIELKRGRALNATHIRLKWEIRDSLSAIEGYLVNVTYLIALDPMTYGQTEVVKVTDHFQLWAIIGGLRAASWYQLCVKAYAGEETSPWSNSINVHMPESTPSRPPQDIVIHKEENSFNIRWSPPETTYQNGEIIGYDIDCLSEADQTNCSRRVMSRAKSVVISNVAVDGSYRIRVAARTSKGRGVWSKEIIMEAFAGALGPGNNEDDARDDMHPPVALVKPLERQFLPRGAWAALDTEKLLLIK</sequence>
<evidence type="ECO:0000256" key="9">
    <source>
        <dbReference type="ARBA" id="ARBA00023157"/>
    </source>
</evidence>
<evidence type="ECO:0000256" key="6">
    <source>
        <dbReference type="ARBA" id="ARBA00022737"/>
    </source>
</evidence>
<dbReference type="Proteomes" id="UP000735302">
    <property type="component" value="Unassembled WGS sequence"/>
</dbReference>
<keyword evidence="11" id="KW-0393">Immunoglobulin domain</keyword>
<name>A0AAV4DUP8_9GAST</name>